<keyword evidence="1" id="KW-0472">Membrane</keyword>
<feature type="transmembrane region" description="Helical" evidence="1">
    <location>
        <begin position="74"/>
        <end position="94"/>
    </location>
</feature>
<dbReference type="EMBL" id="BSUY01000002">
    <property type="protein sequence ID" value="GMA84362.1"/>
    <property type="molecule type" value="Genomic_DNA"/>
</dbReference>
<evidence type="ECO:0000313" key="2">
    <source>
        <dbReference type="EMBL" id="GMA84362.1"/>
    </source>
</evidence>
<keyword evidence="4" id="KW-1185">Reference proteome</keyword>
<keyword evidence="1" id="KW-0812">Transmembrane</keyword>
<evidence type="ECO:0008006" key="5">
    <source>
        <dbReference type="Google" id="ProtNLM"/>
    </source>
</evidence>
<evidence type="ECO:0000313" key="3">
    <source>
        <dbReference type="EMBL" id="GMA84457.1"/>
    </source>
</evidence>
<reference evidence="3" key="1">
    <citation type="journal article" date="2014" name="Int. J. Syst. Evol. Microbiol.">
        <title>Complete genome of a new Firmicutes species belonging to the dominant human colonic microbiota ('Ruminococcus bicirculans') reveals two chromosomes and a selective capacity to utilize plant glucans.</title>
        <authorList>
            <consortium name="NISC Comparative Sequencing Program"/>
            <person name="Wegmann U."/>
            <person name="Louis P."/>
            <person name="Goesmann A."/>
            <person name="Henrissat B."/>
            <person name="Duncan S.H."/>
            <person name="Flint H.J."/>
        </authorList>
    </citation>
    <scope>NUCLEOTIDE SEQUENCE</scope>
    <source>
        <strain evidence="3">NBRC 102030</strain>
    </source>
</reference>
<keyword evidence="1" id="KW-1133">Transmembrane helix</keyword>
<reference evidence="4" key="2">
    <citation type="journal article" date="2019" name="Int. J. Syst. Evol. Microbiol.">
        <title>The Global Catalogue of Microorganisms (GCM) 10K type strain sequencing project: providing services to taxonomists for standard genome sequencing and annotation.</title>
        <authorList>
            <consortium name="The Broad Institute Genomics Platform"/>
            <consortium name="The Broad Institute Genome Sequencing Center for Infectious Disease"/>
            <person name="Wu L."/>
            <person name="Ma J."/>
        </authorList>
    </citation>
    <scope>NUCLEOTIDE SEQUENCE [LARGE SCALE GENOMIC DNA]</scope>
    <source>
        <strain evidence="4">NBRC 102030</strain>
    </source>
</reference>
<gene>
    <name evidence="2" type="ORF">GCM10025855_38950</name>
    <name evidence="3" type="ORF">GCM10025855_39900</name>
</gene>
<feature type="transmembrane region" description="Helical" evidence="1">
    <location>
        <begin position="101"/>
        <end position="119"/>
    </location>
</feature>
<organism evidence="3 4">
    <name type="scientific">Shewanella glacialipiscicola</name>
    <dbReference type="NCBI Taxonomy" id="614069"/>
    <lineage>
        <taxon>Bacteria</taxon>
        <taxon>Pseudomonadati</taxon>
        <taxon>Pseudomonadota</taxon>
        <taxon>Gammaproteobacteria</taxon>
        <taxon>Alteromonadales</taxon>
        <taxon>Shewanellaceae</taxon>
        <taxon>Shewanella</taxon>
    </lineage>
</organism>
<feature type="transmembrane region" description="Helical" evidence="1">
    <location>
        <begin position="35"/>
        <end position="54"/>
    </location>
</feature>
<proteinExistence type="predicted"/>
<accession>A0ABQ6J9L3</accession>
<reference evidence="3" key="3">
    <citation type="submission" date="2023-02" db="EMBL/GenBank/DDBJ databases">
        <authorList>
            <person name="Sun Q."/>
            <person name="Mori K."/>
        </authorList>
    </citation>
    <scope>NUCLEOTIDE SEQUENCE</scope>
    <source>
        <strain evidence="3">NBRC 102030</strain>
    </source>
</reference>
<dbReference type="Proteomes" id="UP001157046">
    <property type="component" value="Unassembled WGS sequence"/>
</dbReference>
<sequence>MTTLTQKQPSAQQTEVNAEILRLAKHIPSNRTINVMRVVGIFIVCVVATLIMSWDVHAADPFAPAKSEIVDTVGTGSTAQFAILVVGLCAAAITGFLTKNWGAAIGAFVVGMIFVNVALKVVGL</sequence>
<evidence type="ECO:0000256" key="1">
    <source>
        <dbReference type="SAM" id="Phobius"/>
    </source>
</evidence>
<dbReference type="EMBL" id="BSUY01000002">
    <property type="protein sequence ID" value="GMA84457.1"/>
    <property type="molecule type" value="Genomic_DNA"/>
</dbReference>
<comment type="caution">
    <text evidence="3">The sequence shown here is derived from an EMBL/GenBank/DDBJ whole genome shotgun (WGS) entry which is preliminary data.</text>
</comment>
<dbReference type="RefSeq" id="WP_012197904.1">
    <property type="nucleotide sequence ID" value="NZ_BPFC01000032.1"/>
</dbReference>
<evidence type="ECO:0000313" key="4">
    <source>
        <dbReference type="Proteomes" id="UP001157046"/>
    </source>
</evidence>
<name>A0ABQ6J9L3_9GAMM</name>
<protein>
    <recommendedName>
        <fullName evidence="5">Pilin</fullName>
    </recommendedName>
</protein>